<keyword evidence="3" id="KW-1185">Reference proteome</keyword>
<dbReference type="AlphaFoldDB" id="S2JGS7"/>
<organism evidence="2 3">
    <name type="scientific">Mucor circinelloides f. circinelloides (strain 1006PhL)</name>
    <name type="common">Mucormycosis agent</name>
    <name type="synonym">Calyptromyces circinelloides</name>
    <dbReference type="NCBI Taxonomy" id="1220926"/>
    <lineage>
        <taxon>Eukaryota</taxon>
        <taxon>Fungi</taxon>
        <taxon>Fungi incertae sedis</taxon>
        <taxon>Mucoromycota</taxon>
        <taxon>Mucoromycotina</taxon>
        <taxon>Mucoromycetes</taxon>
        <taxon>Mucorales</taxon>
        <taxon>Mucorineae</taxon>
        <taxon>Mucoraceae</taxon>
        <taxon>Mucor</taxon>
    </lineage>
</organism>
<accession>S2JGS7</accession>
<name>S2JGS7_MUCC1</name>
<evidence type="ECO:0000313" key="3">
    <source>
        <dbReference type="Proteomes" id="UP000014254"/>
    </source>
</evidence>
<feature type="region of interest" description="Disordered" evidence="1">
    <location>
        <begin position="111"/>
        <end position="138"/>
    </location>
</feature>
<evidence type="ECO:0000256" key="1">
    <source>
        <dbReference type="SAM" id="MobiDB-lite"/>
    </source>
</evidence>
<gene>
    <name evidence="2" type="ORF">HMPREF1544_11572</name>
</gene>
<protein>
    <submittedName>
        <fullName evidence="2">Uncharacterized protein</fullName>
    </submittedName>
</protein>
<proteinExistence type="predicted"/>
<dbReference type="EMBL" id="KE124153">
    <property type="protein sequence ID" value="EPB81718.1"/>
    <property type="molecule type" value="Genomic_DNA"/>
</dbReference>
<reference evidence="3" key="1">
    <citation type="submission" date="2013-05" db="EMBL/GenBank/DDBJ databases">
        <title>The Genome sequence of Mucor circinelloides f. circinelloides 1006PhL.</title>
        <authorList>
            <consortium name="The Broad Institute Genomics Platform"/>
            <person name="Cuomo C."/>
            <person name="Earl A."/>
            <person name="Findley K."/>
            <person name="Lee S.C."/>
            <person name="Walker B."/>
            <person name="Young S."/>
            <person name="Zeng Q."/>
            <person name="Gargeya S."/>
            <person name="Fitzgerald M."/>
            <person name="Haas B."/>
            <person name="Abouelleil A."/>
            <person name="Allen A.W."/>
            <person name="Alvarado L."/>
            <person name="Arachchi H.M."/>
            <person name="Berlin A.M."/>
            <person name="Chapman S.B."/>
            <person name="Gainer-Dewar J."/>
            <person name="Goldberg J."/>
            <person name="Griggs A."/>
            <person name="Gujja S."/>
            <person name="Hansen M."/>
            <person name="Howarth C."/>
            <person name="Imamovic A."/>
            <person name="Ireland A."/>
            <person name="Larimer J."/>
            <person name="McCowan C."/>
            <person name="Murphy C."/>
            <person name="Pearson M."/>
            <person name="Poon T.W."/>
            <person name="Priest M."/>
            <person name="Roberts A."/>
            <person name="Saif S."/>
            <person name="Shea T."/>
            <person name="Sisk P."/>
            <person name="Sykes S."/>
            <person name="Wortman J."/>
            <person name="Nusbaum C."/>
            <person name="Birren B."/>
        </authorList>
    </citation>
    <scope>NUCLEOTIDE SEQUENCE [LARGE SCALE GENOMIC DNA]</scope>
    <source>
        <strain evidence="3">1006PhL</strain>
    </source>
</reference>
<dbReference type="InParanoid" id="S2JGS7"/>
<evidence type="ECO:0000313" key="2">
    <source>
        <dbReference type="EMBL" id="EPB81718.1"/>
    </source>
</evidence>
<dbReference type="Proteomes" id="UP000014254">
    <property type="component" value="Unassembled WGS sequence"/>
</dbReference>
<dbReference type="VEuPathDB" id="FungiDB:HMPREF1544_11572"/>
<sequence length="158" mass="17924">MERFQSIRKDDITFEGLMVDEATKQHESLMAKYDKKRADAYSVYKKGATSEMNSSVINSSIDKDYISESSSISSVLSNLVNEIRALRSSSVEQKETIQQQQNLIAQHSMVLQQQQQGGSTNNYHQRNSNNTGGEYQQQQRPFNEGCYNCGEYAHVVPL</sequence>